<dbReference type="EC" id="3.4.24.59" evidence="4"/>
<dbReference type="PANTHER" id="PTHR11804">
    <property type="entry name" value="PROTEASE M3 THIMET OLIGOPEPTIDASE-RELATED"/>
    <property type="match status" value="1"/>
</dbReference>
<evidence type="ECO:0000256" key="12">
    <source>
        <dbReference type="ARBA" id="ARBA00023128"/>
    </source>
</evidence>
<dbReference type="InterPro" id="IPR045090">
    <property type="entry name" value="Pept_M3A_M3B"/>
</dbReference>
<proteinExistence type="inferred from homology"/>
<evidence type="ECO:0000256" key="9">
    <source>
        <dbReference type="ARBA" id="ARBA00022833"/>
    </source>
</evidence>
<dbReference type="InterPro" id="IPR033851">
    <property type="entry name" value="M3A_MIP"/>
</dbReference>
<dbReference type="eggNOG" id="KOG2090">
    <property type="taxonomic scope" value="Eukaryota"/>
</dbReference>
<dbReference type="AlphaFoldDB" id="A0A1D8N4A8"/>
<comment type="similarity">
    <text evidence="3 13">Belongs to the peptidase M3 family.</text>
</comment>
<evidence type="ECO:0000256" key="7">
    <source>
        <dbReference type="ARBA" id="ARBA00022723"/>
    </source>
</evidence>
<evidence type="ECO:0000256" key="8">
    <source>
        <dbReference type="ARBA" id="ARBA00022801"/>
    </source>
</evidence>
<dbReference type="InterPro" id="IPR024079">
    <property type="entry name" value="MetalloPept_cat_dom_sf"/>
</dbReference>
<reference evidence="15 17" key="1">
    <citation type="journal article" date="2016" name="PLoS ONE">
        <title>Sequence Assembly of Yarrowia lipolytica Strain W29/CLIB89 Shows Transposable Element Diversity.</title>
        <authorList>
            <person name="Magnan C."/>
            <person name="Yu J."/>
            <person name="Chang I."/>
            <person name="Jahn E."/>
            <person name="Kanomata Y."/>
            <person name="Wu J."/>
            <person name="Zeller M."/>
            <person name="Oakes M."/>
            <person name="Baldi P."/>
            <person name="Sandmeyer S."/>
        </authorList>
    </citation>
    <scope>NUCLEOTIDE SEQUENCE [LARGE SCALE GENOMIC DNA]</scope>
    <source>
        <strain evidence="15">CLIB89</strain>
        <strain evidence="17">CLIB89(W29)</strain>
    </source>
</reference>
<protein>
    <recommendedName>
        <fullName evidence="5">Mitochondrial intermediate peptidase</fullName>
        <ecNumber evidence="4">3.4.24.59</ecNumber>
    </recommendedName>
</protein>
<name>A0A1D8N4A8_YARLL</name>
<dbReference type="EMBL" id="KZ859061">
    <property type="protein sequence ID" value="RDW23858.1"/>
    <property type="molecule type" value="Genomic_DNA"/>
</dbReference>
<comment type="cofactor">
    <cofactor evidence="13">
        <name>Zn(2+)</name>
        <dbReference type="ChEBI" id="CHEBI:29105"/>
    </cofactor>
    <text evidence="13">Binds 1 zinc ion.</text>
</comment>
<keyword evidence="11 13" id="KW-0482">Metalloprotease</keyword>
<dbReference type="GO" id="GO:0005759">
    <property type="term" value="C:mitochondrial matrix"/>
    <property type="evidence" value="ECO:0007669"/>
    <property type="project" value="UniProtKB-SubCell"/>
</dbReference>
<dbReference type="KEGG" id="yli:2905768"/>
<keyword evidence="6 13" id="KW-0645">Protease</keyword>
<dbReference type="Proteomes" id="UP000256601">
    <property type="component" value="Unassembled WGS sequence"/>
</dbReference>
<evidence type="ECO:0000313" key="16">
    <source>
        <dbReference type="EMBL" id="RDW23858.1"/>
    </source>
</evidence>
<dbReference type="EMBL" id="CP017553">
    <property type="protein sequence ID" value="AOW00469.1"/>
    <property type="molecule type" value="Genomic_DNA"/>
</dbReference>
<dbReference type="Gene3D" id="3.40.390.10">
    <property type="entry name" value="Collagenase (Catalytic Domain)"/>
    <property type="match status" value="1"/>
</dbReference>
<comment type="catalytic activity">
    <reaction evidence="1">
        <text>Release of an N-terminal octapeptide as second stage of processing of some proteins imported into the mitochondrion.</text>
        <dbReference type="EC" id="3.4.24.59"/>
    </reaction>
</comment>
<dbReference type="GeneID" id="2905768"/>
<dbReference type="PANTHER" id="PTHR11804:SF79">
    <property type="entry name" value="MITOCHONDRIAL INTERMEDIATE PEPTIDASE"/>
    <property type="match status" value="1"/>
</dbReference>
<keyword evidence="12" id="KW-0496">Mitochondrion</keyword>
<dbReference type="Gene3D" id="1.10.1370.10">
    <property type="entry name" value="Neurolysin, domain 3"/>
    <property type="match status" value="1"/>
</dbReference>
<dbReference type="OMA" id="ALMFEYM"/>
<evidence type="ECO:0000313" key="18">
    <source>
        <dbReference type="Proteomes" id="UP000256601"/>
    </source>
</evidence>
<dbReference type="GO" id="GO:0004222">
    <property type="term" value="F:metalloendopeptidase activity"/>
    <property type="evidence" value="ECO:0007669"/>
    <property type="project" value="UniProtKB-EC"/>
</dbReference>
<evidence type="ECO:0000256" key="1">
    <source>
        <dbReference type="ARBA" id="ARBA00000436"/>
    </source>
</evidence>
<evidence type="ECO:0000256" key="10">
    <source>
        <dbReference type="ARBA" id="ARBA00022946"/>
    </source>
</evidence>
<dbReference type="GO" id="GO:0006627">
    <property type="term" value="P:protein processing involved in protein targeting to mitochondrion"/>
    <property type="evidence" value="ECO:0007669"/>
    <property type="project" value="TreeGrafter"/>
</dbReference>
<reference evidence="16 18" key="2">
    <citation type="submission" date="2018-07" db="EMBL/GenBank/DDBJ databases">
        <title>Draft Genome Assemblies for Five Robust Yarrowia lipolytica Strains Exhibiting High Lipid Production and Pentose Sugar Utilization and Sugar Alcohol Secretion from Undetoxified Lignocellulosic Biomass Hydrolysates.</title>
        <authorList>
            <consortium name="DOE Joint Genome Institute"/>
            <person name="Walker C."/>
            <person name="Ryu S."/>
            <person name="Na H."/>
            <person name="Zane M."/>
            <person name="LaButti K."/>
            <person name="Lipzen A."/>
            <person name="Haridas S."/>
            <person name="Barry K."/>
            <person name="Grigoriev I.V."/>
            <person name="Quarterman J."/>
            <person name="Slininger P."/>
            <person name="Dien B."/>
            <person name="Trinh C.T."/>
        </authorList>
    </citation>
    <scope>NUCLEOTIDE SEQUENCE [LARGE SCALE GENOMIC DNA]</scope>
    <source>
        <strain evidence="16 18">YB392</strain>
    </source>
</reference>
<dbReference type="CDD" id="cd06457">
    <property type="entry name" value="M3A_MIP"/>
    <property type="match status" value="1"/>
</dbReference>
<keyword evidence="7 13" id="KW-0479">Metal-binding</keyword>
<accession>A0A1D8N4A8</accession>
<gene>
    <name evidence="16" type="ORF">B0I71DRAFT_123123</name>
    <name evidence="15" type="ORF">YALI1_A09856g</name>
</gene>
<dbReference type="VEuPathDB" id="FungiDB:YALI0_A09988g"/>
<dbReference type="RefSeq" id="XP_499926.1">
    <property type="nucleotide sequence ID" value="XM_499926.1"/>
</dbReference>
<organism evidence="15 17">
    <name type="scientific">Yarrowia lipolytica</name>
    <name type="common">Candida lipolytica</name>
    <dbReference type="NCBI Taxonomy" id="4952"/>
    <lineage>
        <taxon>Eukaryota</taxon>
        <taxon>Fungi</taxon>
        <taxon>Dikarya</taxon>
        <taxon>Ascomycota</taxon>
        <taxon>Saccharomycotina</taxon>
        <taxon>Dipodascomycetes</taxon>
        <taxon>Dipodascales</taxon>
        <taxon>Dipodascales incertae sedis</taxon>
        <taxon>Yarrowia</taxon>
    </lineage>
</organism>
<keyword evidence="10" id="KW-0809">Transit peptide</keyword>
<keyword evidence="8 13" id="KW-0378">Hydrolase</keyword>
<dbReference type="VEuPathDB" id="FungiDB:YALI1_A09856g"/>
<evidence type="ECO:0000256" key="3">
    <source>
        <dbReference type="ARBA" id="ARBA00006040"/>
    </source>
</evidence>
<dbReference type="SUPFAM" id="SSF55486">
    <property type="entry name" value="Metalloproteases ('zincins'), catalytic domain"/>
    <property type="match status" value="1"/>
</dbReference>
<dbReference type="Proteomes" id="UP000182444">
    <property type="component" value="Chromosome 1A"/>
</dbReference>
<comment type="subcellular location">
    <subcellularLocation>
        <location evidence="2">Mitochondrion matrix</location>
    </subcellularLocation>
</comment>
<dbReference type="Pfam" id="PF01432">
    <property type="entry name" value="Peptidase_M3"/>
    <property type="match status" value="1"/>
</dbReference>
<evidence type="ECO:0000256" key="5">
    <source>
        <dbReference type="ARBA" id="ARBA00018046"/>
    </source>
</evidence>
<evidence type="ECO:0000256" key="13">
    <source>
        <dbReference type="RuleBase" id="RU003435"/>
    </source>
</evidence>
<dbReference type="OrthoDB" id="17530at2759"/>
<dbReference type="InterPro" id="IPR001567">
    <property type="entry name" value="Pept_M3A_M3B_dom"/>
</dbReference>
<dbReference type="GO" id="GO:0046872">
    <property type="term" value="F:metal ion binding"/>
    <property type="evidence" value="ECO:0007669"/>
    <property type="project" value="UniProtKB-UniRule"/>
</dbReference>
<evidence type="ECO:0000256" key="11">
    <source>
        <dbReference type="ARBA" id="ARBA00023049"/>
    </source>
</evidence>
<dbReference type="GO" id="GO:0006518">
    <property type="term" value="P:peptide metabolic process"/>
    <property type="evidence" value="ECO:0007669"/>
    <property type="project" value="TreeGrafter"/>
</dbReference>
<evidence type="ECO:0000256" key="2">
    <source>
        <dbReference type="ARBA" id="ARBA00004305"/>
    </source>
</evidence>
<evidence type="ECO:0000313" key="17">
    <source>
        <dbReference type="Proteomes" id="UP000182444"/>
    </source>
</evidence>
<keyword evidence="9 13" id="KW-0862">Zinc</keyword>
<dbReference type="InterPro" id="IPR024077">
    <property type="entry name" value="Neurolysin/TOP_dom2"/>
</dbReference>
<evidence type="ECO:0000259" key="14">
    <source>
        <dbReference type="Pfam" id="PF01432"/>
    </source>
</evidence>
<evidence type="ECO:0000256" key="6">
    <source>
        <dbReference type="ARBA" id="ARBA00022670"/>
    </source>
</evidence>
<sequence>MRRFSTLSRRLQRVVPASSASTANTSPSPALYTGLEPKIKESQDSLIRAVFDNGDVWQDFSQKSVAKPKQSRSITGFINYLTNESDYETGLFMNDFLKTPAGFQKYTAASIEEAGQLIQQLLGALTQRDKLRHAITTFDRLSDVLCQVIDLAEFIRAAHPEQHFVQAAQEAHEQMYEYMNVLNTSVELYTVLDMVFKDSEIVNQLTHEEKVVGTLLLEDFKKSGVTLDDAGRENFVSLTTKISLLGRDFISSNHPKEDYITLTQGEAQGLDPQLAQQLSQGNSVYVPTGGVPGQLALRGMKNENSRKLLWSKMRESSDKSIESLEDLLVSRLELANLMGKESYADYLLSDKMAGNPENVMRFLNGLLDKTLPGAKKELSVLEQIKKQATGNPKSILQAWDKSYYASQLLYQKRNKTKTAHMLSEYFSVGTVVQGLSRIFDKIYGIRFVPTETKTGETWHHDVRRLDVVSETEGLIGIMYADLFQREGKSPNPAHFTVRCSREIYPDELAHMSSSPIAKVPTLNLNGKVFQIPTIALICDFTTPHDLYPSLLSYQEVETLFHEMGHAIHSMLGRTSLHNVCGTRCATDFVELPSVFMENFASNPESLALFARHYSSDSPLPYQQLERHLNEQSYFKDVEQYTQIKMAMLDQVLHGNILKSITNGHFNSQKLYDNLEKDRPLFPPSPSSWHGSFGHLFGYGASYYCYLLDRQMADIVWKKLFSKNPLSRDAGSRMKNEVLQWGGSRDPWECIAGVLEDPELAKGGSQAMEKIGNYDKH</sequence>
<dbReference type="SMR" id="A0A1D8N4A8"/>
<evidence type="ECO:0000256" key="4">
    <source>
        <dbReference type="ARBA" id="ARBA00012441"/>
    </source>
</evidence>
<evidence type="ECO:0000313" key="15">
    <source>
        <dbReference type="EMBL" id="AOW00469.1"/>
    </source>
</evidence>
<feature type="domain" description="Peptidase M3A/M3B catalytic" evidence="14">
    <location>
        <begin position="300"/>
        <end position="768"/>
    </location>
</feature>